<name>A0A3B0JP82_DROGU</name>
<dbReference type="PANTHER" id="PTHR21586">
    <property type="entry name" value="TIPA"/>
    <property type="match status" value="1"/>
</dbReference>
<dbReference type="Proteomes" id="UP000268350">
    <property type="component" value="Unassembled WGS sequence"/>
</dbReference>
<protein>
    <submittedName>
        <fullName evidence="3">Blast:GDNF-inducible zinc finger protein 1</fullName>
    </submittedName>
</protein>
<evidence type="ECO:0000313" key="3">
    <source>
        <dbReference type="EMBL" id="SPP84037.1"/>
    </source>
</evidence>
<dbReference type="InterPro" id="IPR053287">
    <property type="entry name" value="PP2C-like_domain"/>
</dbReference>
<feature type="compositionally biased region" description="Low complexity" evidence="1">
    <location>
        <begin position="133"/>
        <end position="149"/>
    </location>
</feature>
<organism evidence="3 4">
    <name type="scientific">Drosophila guanche</name>
    <name type="common">Fruit fly</name>
    <dbReference type="NCBI Taxonomy" id="7266"/>
    <lineage>
        <taxon>Eukaryota</taxon>
        <taxon>Metazoa</taxon>
        <taxon>Ecdysozoa</taxon>
        <taxon>Arthropoda</taxon>
        <taxon>Hexapoda</taxon>
        <taxon>Insecta</taxon>
        <taxon>Pterygota</taxon>
        <taxon>Neoptera</taxon>
        <taxon>Endopterygota</taxon>
        <taxon>Diptera</taxon>
        <taxon>Brachycera</taxon>
        <taxon>Muscomorpha</taxon>
        <taxon>Ephydroidea</taxon>
        <taxon>Drosophilidae</taxon>
        <taxon>Drosophila</taxon>
        <taxon>Sophophora</taxon>
    </lineage>
</organism>
<gene>
    <name evidence="3" type="ORF">DGUA_6G016545</name>
</gene>
<feature type="region of interest" description="Disordered" evidence="1">
    <location>
        <begin position="133"/>
        <end position="192"/>
    </location>
</feature>
<dbReference type="SUPFAM" id="SSF81606">
    <property type="entry name" value="PP2C-like"/>
    <property type="match status" value="1"/>
</dbReference>
<feature type="region of interest" description="Disordered" evidence="1">
    <location>
        <begin position="548"/>
        <end position="575"/>
    </location>
</feature>
<dbReference type="InterPro" id="IPR036457">
    <property type="entry name" value="PPM-type-like_dom_sf"/>
</dbReference>
<evidence type="ECO:0000313" key="4">
    <source>
        <dbReference type="Proteomes" id="UP000268350"/>
    </source>
</evidence>
<dbReference type="Gene3D" id="3.60.40.10">
    <property type="entry name" value="PPM-type phosphatase domain"/>
    <property type="match status" value="1"/>
</dbReference>
<feature type="compositionally biased region" description="Polar residues" evidence="1">
    <location>
        <begin position="166"/>
        <end position="184"/>
    </location>
</feature>
<dbReference type="AlphaFoldDB" id="A0A3B0JP82"/>
<reference evidence="4" key="1">
    <citation type="submission" date="2018-01" db="EMBL/GenBank/DDBJ databases">
        <authorList>
            <person name="Alioto T."/>
            <person name="Alioto T."/>
        </authorList>
    </citation>
    <scope>NUCLEOTIDE SEQUENCE [LARGE SCALE GENOMIC DNA]</scope>
</reference>
<evidence type="ECO:0000259" key="2">
    <source>
        <dbReference type="PROSITE" id="PS51746"/>
    </source>
</evidence>
<sequence>MPSLRQKVTTYFRQLSFIAEPREGRRRGNANDGDDDGNFITKYLEGNLSLCGSRMQRQFVDGPEIYNGLNPTEMPVLKLGGYEAGTCTITAACTGPDEGLTGIKRSKLHLSASYADDIDFIDTQQENEDCYATARAPATAAQQSTSATRLTNKFGRPQVGGGGGSRRQSNAGDQLGGSASTSGMRSRKNSKSSIANLSAAVAAAASGDGGKASTSCVSSQDQNNRNLLNAKTEASADANPHSERERLLREAVSNQGGSSPSCTSPPAVVAGVENWRMECDFAYGISVSLYETNMLTKEPMGNPIADCYGMVVRGDSAAMAMADGVNWGNNTVGRKSLLILIPKRFAGDGARLAARSAVHGCLDYLDRAVFGQALECRATTTQEVFVSLLRSLWEGHGCILEVGGALSTLTIAVVLPLDGAPGKYVVCSCNVGDSLGFVYSKQHGVRELTQASHDISSMRDMRDALGALGPADGNKPELSNLTFTMSCIESGDIVFLTSDGISDNFDPVVGKFAEAWTPDVKLQTSVGKPSSLAPKRQNKSASAIYARLHPSTPPTRPARQVKAGSPPSNAPSRPKYMRSQTLIEPRQGLVTPAAVTTAPQRIPKSISGLPLVTGPQRHALTLYRLEDLLSYGINGTFSPCVSARRLCHLLIDFVRMITSARRKTLEQRELFYKLSTGPDGAKREVQLNRMQHRAARKRVVDSSAFVALPGKLDHATVLAYTVGGGGGASEGNGNENEGTTTTTLSPVLQSKEFKETNF</sequence>
<accession>A0A3B0JP82</accession>
<dbReference type="OrthoDB" id="2556847at2759"/>
<keyword evidence="4" id="KW-1185">Reference proteome</keyword>
<feature type="domain" description="PPM-type phosphatase" evidence="2">
    <location>
        <begin position="286"/>
        <end position="548"/>
    </location>
</feature>
<proteinExistence type="predicted"/>
<dbReference type="InterPro" id="IPR001932">
    <property type="entry name" value="PPM-type_phosphatase-like_dom"/>
</dbReference>
<dbReference type="STRING" id="7266.A0A3B0JP82"/>
<evidence type="ECO:0000256" key="1">
    <source>
        <dbReference type="SAM" id="MobiDB-lite"/>
    </source>
</evidence>
<dbReference type="PANTHER" id="PTHR21586:SF0">
    <property type="entry name" value="PP2C-LIKE DOMAIN-CONTAINING PROTEIN CG9801"/>
    <property type="match status" value="1"/>
</dbReference>
<dbReference type="EMBL" id="OUUW01000008">
    <property type="protein sequence ID" value="SPP84037.1"/>
    <property type="molecule type" value="Genomic_DNA"/>
</dbReference>
<dbReference type="PROSITE" id="PS51746">
    <property type="entry name" value="PPM_2"/>
    <property type="match status" value="1"/>
</dbReference>